<feature type="domain" description="Tetrapyrrole methylase" evidence="11">
    <location>
        <begin position="6"/>
        <end position="217"/>
    </location>
</feature>
<organism evidence="12 13">
    <name type="scientific">Azonexus hydrophilus</name>
    <dbReference type="NCBI Taxonomy" id="418702"/>
    <lineage>
        <taxon>Bacteria</taxon>
        <taxon>Pseudomonadati</taxon>
        <taxon>Pseudomonadota</taxon>
        <taxon>Betaproteobacteria</taxon>
        <taxon>Rhodocyclales</taxon>
        <taxon>Azonexaceae</taxon>
        <taxon>Azonexus</taxon>
    </lineage>
</organism>
<evidence type="ECO:0000256" key="7">
    <source>
        <dbReference type="ARBA" id="ARBA00023244"/>
    </source>
</evidence>
<dbReference type="Gene3D" id="3.40.1010.10">
    <property type="entry name" value="Cobalt-precorrin-4 Transmethylase, Domain 1"/>
    <property type="match status" value="1"/>
</dbReference>
<evidence type="ECO:0000256" key="5">
    <source>
        <dbReference type="ARBA" id="ARBA00022679"/>
    </source>
</evidence>
<dbReference type="InterPro" id="IPR014777">
    <property type="entry name" value="4pyrrole_Mease_sub1"/>
</dbReference>
<keyword evidence="5 10" id="KW-0808">Transferase</keyword>
<dbReference type="Gene3D" id="3.30.950.10">
    <property type="entry name" value="Methyltransferase, Cobalt-precorrin-4 Transmethylase, Domain 2"/>
    <property type="match status" value="1"/>
</dbReference>
<name>A0A1R1I1J9_9RHOO</name>
<keyword evidence="4 10" id="KW-0489">Methyltransferase</keyword>
<dbReference type="FunFam" id="3.40.1010.10:FF:000001">
    <property type="entry name" value="Siroheme synthase"/>
    <property type="match status" value="1"/>
</dbReference>
<dbReference type="GO" id="GO:0032259">
    <property type="term" value="P:methylation"/>
    <property type="evidence" value="ECO:0007669"/>
    <property type="project" value="UniProtKB-KW"/>
</dbReference>
<evidence type="ECO:0000313" key="13">
    <source>
        <dbReference type="Proteomes" id="UP000187526"/>
    </source>
</evidence>
<keyword evidence="7" id="KW-0627">Porphyrin biosynthesis</keyword>
<dbReference type="PANTHER" id="PTHR45790:SF1">
    <property type="entry name" value="SIROHEME SYNTHASE"/>
    <property type="match status" value="1"/>
</dbReference>
<keyword evidence="3" id="KW-0169">Cobalamin biosynthesis</keyword>
<comment type="pathway">
    <text evidence="9">Cofactor biosynthesis; adenosylcobalamin biosynthesis; precorrin-2 from uroporphyrinogen III: step 1/1.</text>
</comment>
<protein>
    <recommendedName>
        <fullName evidence="2">uroporphyrinogen-III C-methyltransferase</fullName>
        <ecNumber evidence="2">2.1.1.107</ecNumber>
    </recommendedName>
</protein>
<dbReference type="FunFam" id="3.30.950.10:FF:000001">
    <property type="entry name" value="Siroheme synthase"/>
    <property type="match status" value="1"/>
</dbReference>
<reference evidence="12 13" key="1">
    <citation type="submission" date="2016-10" db="EMBL/GenBank/DDBJ databases">
        <title>Alkaliphiles isolated from bioreactors.</title>
        <authorList>
            <person name="Salah Z."/>
            <person name="Rout S.P."/>
            <person name="Humphreys P.N."/>
        </authorList>
    </citation>
    <scope>NUCLEOTIDE SEQUENCE [LARGE SCALE GENOMIC DNA]</scope>
    <source>
        <strain evidence="12 13">ZS02</strain>
    </source>
</reference>
<gene>
    <name evidence="12" type="ORF">BJN45_14665</name>
</gene>
<accession>A0A1R1I1J9</accession>
<evidence type="ECO:0000256" key="2">
    <source>
        <dbReference type="ARBA" id="ARBA00012162"/>
    </source>
</evidence>
<dbReference type="GO" id="GO:0004851">
    <property type="term" value="F:uroporphyrin-III C-methyltransferase activity"/>
    <property type="evidence" value="ECO:0007669"/>
    <property type="project" value="UniProtKB-EC"/>
</dbReference>
<sequence>MVMMGKVSLVGAGSGDPELLTLRAYRLITQAQAVVYDHLVGDEVIALIPASARRVYAGKESGRHALPQEEINQLLVDLAGEGLEVVRLKGGDPFIFGRGGEEMDALEAAGVPFEIVPGVTTASAVGAYTGVPLTHRAHACSLILTTGHLKDGTLDLDWQVLARDRQTLVVYMGLAALPQVCAELIAHGLPADTPGMVVQSATTRAQRSVAAPLAELAGKVAEAGLRSPALIVIGAVAGGYSAQREAALLAARFAAVDAEKTAKTARPQVAAPRVRAAVAA</sequence>
<dbReference type="GO" id="GO:0009236">
    <property type="term" value="P:cobalamin biosynthetic process"/>
    <property type="evidence" value="ECO:0007669"/>
    <property type="project" value="UniProtKB-KW"/>
</dbReference>
<comment type="pathway">
    <text evidence="8">Porphyrin-containing compound metabolism; siroheme biosynthesis; precorrin-2 from uroporphyrinogen III: step 1/1.</text>
</comment>
<dbReference type="CDD" id="cd11642">
    <property type="entry name" value="SUMT"/>
    <property type="match status" value="1"/>
</dbReference>
<evidence type="ECO:0000313" key="12">
    <source>
        <dbReference type="EMBL" id="OMG52529.1"/>
    </source>
</evidence>
<evidence type="ECO:0000256" key="10">
    <source>
        <dbReference type="RuleBase" id="RU003960"/>
    </source>
</evidence>
<evidence type="ECO:0000256" key="6">
    <source>
        <dbReference type="ARBA" id="ARBA00022691"/>
    </source>
</evidence>
<dbReference type="UniPathway" id="UPA00262">
    <property type="reaction ID" value="UER00211"/>
</dbReference>
<dbReference type="EC" id="2.1.1.107" evidence="2"/>
<dbReference type="NCBIfam" id="TIGR01469">
    <property type="entry name" value="cobA_cysG_Cterm"/>
    <property type="match status" value="1"/>
</dbReference>
<evidence type="ECO:0000256" key="9">
    <source>
        <dbReference type="ARBA" id="ARBA00060548"/>
    </source>
</evidence>
<dbReference type="NCBIfam" id="NF004790">
    <property type="entry name" value="PRK06136.1"/>
    <property type="match status" value="1"/>
</dbReference>
<dbReference type="InterPro" id="IPR006366">
    <property type="entry name" value="CobA/CysG_C"/>
</dbReference>
<dbReference type="AlphaFoldDB" id="A0A1R1I1J9"/>
<evidence type="ECO:0000256" key="4">
    <source>
        <dbReference type="ARBA" id="ARBA00022603"/>
    </source>
</evidence>
<dbReference type="PROSITE" id="PS00840">
    <property type="entry name" value="SUMT_2"/>
    <property type="match status" value="1"/>
</dbReference>
<dbReference type="OrthoDB" id="9815856at2"/>
<evidence type="ECO:0000256" key="1">
    <source>
        <dbReference type="ARBA" id="ARBA00005879"/>
    </source>
</evidence>
<dbReference type="InterPro" id="IPR014776">
    <property type="entry name" value="4pyrrole_Mease_sub2"/>
</dbReference>
<dbReference type="InterPro" id="IPR003043">
    <property type="entry name" value="Uropor_MeTrfase_CS"/>
</dbReference>
<proteinExistence type="inferred from homology"/>
<comment type="similarity">
    <text evidence="1 10">Belongs to the precorrin methyltransferase family.</text>
</comment>
<dbReference type="Proteomes" id="UP000187526">
    <property type="component" value="Unassembled WGS sequence"/>
</dbReference>
<evidence type="ECO:0000256" key="8">
    <source>
        <dbReference type="ARBA" id="ARBA00025705"/>
    </source>
</evidence>
<dbReference type="STRING" id="418702.BJN45_14665"/>
<dbReference type="InterPro" id="IPR050161">
    <property type="entry name" value="Siro_Cobalamin_biosynth"/>
</dbReference>
<dbReference type="InterPro" id="IPR000878">
    <property type="entry name" value="4pyrrol_Mease"/>
</dbReference>
<keyword evidence="13" id="KW-1185">Reference proteome</keyword>
<evidence type="ECO:0000256" key="3">
    <source>
        <dbReference type="ARBA" id="ARBA00022573"/>
    </source>
</evidence>
<keyword evidence="6" id="KW-0949">S-adenosyl-L-methionine</keyword>
<dbReference type="EMBL" id="MTHD01000005">
    <property type="protein sequence ID" value="OMG52529.1"/>
    <property type="molecule type" value="Genomic_DNA"/>
</dbReference>
<dbReference type="SUPFAM" id="SSF53790">
    <property type="entry name" value="Tetrapyrrole methylase"/>
    <property type="match status" value="1"/>
</dbReference>
<evidence type="ECO:0000259" key="11">
    <source>
        <dbReference type="Pfam" id="PF00590"/>
    </source>
</evidence>
<dbReference type="PANTHER" id="PTHR45790">
    <property type="entry name" value="SIROHEME SYNTHASE-RELATED"/>
    <property type="match status" value="1"/>
</dbReference>
<comment type="caution">
    <text evidence="12">The sequence shown here is derived from an EMBL/GenBank/DDBJ whole genome shotgun (WGS) entry which is preliminary data.</text>
</comment>
<dbReference type="Pfam" id="PF00590">
    <property type="entry name" value="TP_methylase"/>
    <property type="match status" value="1"/>
</dbReference>
<dbReference type="InterPro" id="IPR035996">
    <property type="entry name" value="4pyrrol_Methylase_sf"/>
</dbReference>
<dbReference type="GO" id="GO:0019354">
    <property type="term" value="P:siroheme biosynthetic process"/>
    <property type="evidence" value="ECO:0007669"/>
    <property type="project" value="UniProtKB-UniPathway"/>
</dbReference>